<dbReference type="InterPro" id="IPR001119">
    <property type="entry name" value="SLH_dom"/>
</dbReference>
<evidence type="ECO:0000313" key="4">
    <source>
        <dbReference type="EMBL" id="EDM99016.1"/>
    </source>
</evidence>
<evidence type="ECO:0000256" key="2">
    <source>
        <dbReference type="SAM" id="MobiDB-lite"/>
    </source>
</evidence>
<dbReference type="EMBL" id="AAXG02000028">
    <property type="protein sequence ID" value="EDM99016.1"/>
    <property type="molecule type" value="Genomic_DNA"/>
</dbReference>
<reference evidence="4 5" key="2">
    <citation type="submission" date="2007-06" db="EMBL/GenBank/DDBJ databases">
        <title>Draft genome sequence of Pseudoflavonifractor capillosus ATCC 29799.</title>
        <authorList>
            <person name="Sudarsanam P."/>
            <person name="Ley R."/>
            <person name="Guruge J."/>
            <person name="Turnbaugh P.J."/>
            <person name="Mahowald M."/>
            <person name="Liep D."/>
            <person name="Gordon J."/>
        </authorList>
    </citation>
    <scope>NUCLEOTIDE SEQUENCE [LARGE SCALE GENOMIC DNA]</scope>
    <source>
        <strain evidence="4 5">ATCC 29799</strain>
    </source>
</reference>
<proteinExistence type="predicted"/>
<dbReference type="eggNOG" id="COG5263">
    <property type="taxonomic scope" value="Bacteria"/>
</dbReference>
<evidence type="ECO:0000259" key="3">
    <source>
        <dbReference type="PROSITE" id="PS51272"/>
    </source>
</evidence>
<dbReference type="Pfam" id="PF13290">
    <property type="entry name" value="CHB_HEX_C_1"/>
    <property type="match status" value="1"/>
</dbReference>
<dbReference type="PANTHER" id="PTHR43308">
    <property type="entry name" value="OUTER MEMBRANE PROTEIN ALPHA-RELATED"/>
    <property type="match status" value="1"/>
</dbReference>
<gene>
    <name evidence="4" type="ORF">BACCAP_02942</name>
</gene>
<dbReference type="PROSITE" id="PS51272">
    <property type="entry name" value="SLH"/>
    <property type="match status" value="3"/>
</dbReference>
<dbReference type="STRING" id="411467.BACCAP_02942"/>
<dbReference type="eggNOG" id="COG1387">
    <property type="taxonomic scope" value="Bacteria"/>
</dbReference>
<dbReference type="Gene3D" id="2.60.40.10">
    <property type="entry name" value="Immunoglobulins"/>
    <property type="match status" value="1"/>
</dbReference>
<dbReference type="eggNOG" id="COG5492">
    <property type="taxonomic scope" value="Bacteria"/>
</dbReference>
<organism evidence="4 5">
    <name type="scientific">Pseudoflavonifractor capillosus ATCC 29799</name>
    <dbReference type="NCBI Taxonomy" id="411467"/>
    <lineage>
        <taxon>Bacteria</taxon>
        <taxon>Bacillati</taxon>
        <taxon>Bacillota</taxon>
        <taxon>Clostridia</taxon>
        <taxon>Eubacteriales</taxon>
        <taxon>Oscillospiraceae</taxon>
        <taxon>Pseudoflavonifractor</taxon>
    </lineage>
</organism>
<dbReference type="CDD" id="cd04486">
    <property type="entry name" value="YhcR_OBF_like"/>
    <property type="match status" value="1"/>
</dbReference>
<keyword evidence="1" id="KW-0677">Repeat</keyword>
<accession>A6NXJ6</accession>
<evidence type="ECO:0000313" key="5">
    <source>
        <dbReference type="Proteomes" id="UP000003639"/>
    </source>
</evidence>
<dbReference type="Pfam" id="PF00395">
    <property type="entry name" value="SLH"/>
    <property type="match status" value="3"/>
</dbReference>
<dbReference type="InterPro" id="IPR059177">
    <property type="entry name" value="GH29D-like_dom"/>
</dbReference>
<protein>
    <recommendedName>
        <fullName evidence="3">SLH domain-containing protein</fullName>
    </recommendedName>
</protein>
<dbReference type="InterPro" id="IPR016195">
    <property type="entry name" value="Pol/histidinol_Pase-like"/>
</dbReference>
<reference evidence="4 5" key="1">
    <citation type="submission" date="2007-04" db="EMBL/GenBank/DDBJ databases">
        <authorList>
            <person name="Fulton L."/>
            <person name="Clifton S."/>
            <person name="Fulton B."/>
            <person name="Xu J."/>
            <person name="Minx P."/>
            <person name="Pepin K.H."/>
            <person name="Johnson M."/>
            <person name="Thiruvilangam P."/>
            <person name="Bhonagiri V."/>
            <person name="Nash W.E."/>
            <person name="Mardis E.R."/>
            <person name="Wilson R.K."/>
        </authorList>
    </citation>
    <scope>NUCLEOTIDE SEQUENCE [LARGE SCALE GENOMIC DNA]</scope>
    <source>
        <strain evidence="4 5">ATCC 29799</strain>
    </source>
</reference>
<dbReference type="InterPro" id="IPR013783">
    <property type="entry name" value="Ig-like_fold"/>
</dbReference>
<keyword evidence="5" id="KW-1185">Reference proteome</keyword>
<feature type="compositionally biased region" description="Pro residues" evidence="2">
    <location>
        <begin position="211"/>
        <end position="225"/>
    </location>
</feature>
<dbReference type="Gene3D" id="3.20.20.140">
    <property type="entry name" value="Metal-dependent hydrolases"/>
    <property type="match status" value="1"/>
</dbReference>
<dbReference type="SUPFAM" id="SSF89550">
    <property type="entry name" value="PHP domain-like"/>
    <property type="match status" value="1"/>
</dbReference>
<name>A6NXJ6_9FIRM</name>
<dbReference type="InterPro" id="IPR051465">
    <property type="entry name" value="Cell_Envelope_Struct_Comp"/>
</dbReference>
<dbReference type="Proteomes" id="UP000003639">
    <property type="component" value="Unassembled WGS sequence"/>
</dbReference>
<dbReference type="PANTHER" id="PTHR43308:SF5">
    <property type="entry name" value="S-LAYER PROTEIN _ PEPTIDOGLYCAN ENDO-BETA-N-ACETYLGLUCOSAMINIDASE"/>
    <property type="match status" value="1"/>
</dbReference>
<feature type="domain" description="SLH" evidence="3">
    <location>
        <begin position="2249"/>
        <end position="2308"/>
    </location>
</feature>
<feature type="region of interest" description="Disordered" evidence="2">
    <location>
        <begin position="200"/>
        <end position="240"/>
    </location>
</feature>
<sequence>MGPESFITSEKEEKMKSIAKKVLSCLLVIAISFSMLPLGALAEDASATAWTKVSLEEITPDDTVAVTMTKGDVTYVLPTAGKGELSEPLGDIGVVNGTTLTTAGGSSDYGWSITAVEGGYTLQTGGGYLYIDISGNKNNCVRIGETAAVWALGETGYLSTEDSNGTTRYLGVYTGAPDWRAYENTTGNTKEQTLGFWVLDPDATPSEIPDPGEPPVTPEPTPTPDPSEDPAPSTGATAALTDNVGDGAVVYVYHPESGTVLTGIADGNQLESTPGTVEAGQLTVTSDMVQLFVTVDSEGKYSFQNEAGEYLTATSFNQLAFSSDSTANGQWTMEALEDGSGFYVHNVGSSYLDLEYYNGNFTTYRSGTSGAYVFQFYAAGSGGFTDTLTAGDQVLIYNPTSGMGLSSQFVSEDSNLNLAGTELILTADNKLSGYGEENIWTVGVGESGGYSFASSDGRYLAQINGPNITLGSDEIFWNLSAVDGKSGLFYAGGNMGGKLQWDAARACWTASYSSNEETAGIQFYRVTGTAQPSNVVAAPKADVKPGEVYSGTEISFTCSTEGATILYKVNDSVEWTEYTGPIAITEDSVFTVKATKTDMEDSREVSFEYTIYVPPVLGEDQAQLVTDVSQLVSGDQILIVTRDLDYALGTSQKENNRDQATVIKAYDKLSYDEFAQIITLESGVEEGTFALYATNGDDAGYLYASPDSGNLLRTQAEKDVNASFTITIDEDGSANITSKIDKKANTIRYNTIGIFSCYGEGSQKPVCIYKLDGQERPGLPEENDQVVIFNQAAKGVLSGMEGDISDVYTCSIASAGAVIQDGKANCDNGAVIFTVEKNGEYYRFHNESFGYLCSTGTGNNAFYAQEATEDADWIVSEYNGGYRMGSRTAMFDGNTQYLQYFSGGFTTWGMYAVTDRDVFTYHFYPCSSDKITDGVVNDPQAVFGNLAPAYAGQRYLLHFTVDALFGVKELKVTLGDTELTCTVSDGRYTATIPAEMITGEKLVITVTGLDNKDVAINSAVEIEVKDEPGISQVSPAANSQTREDKRPEISAVLTNVGENPTVTMTVNGETVEAVLADGKLTYKPDADMADGRVSVTVTVTRADGKSTSKTWNFTVGESDYQLYFGQLHSHNGEYSDGSGTLSGALEYIAELPEEANVDFVAFTDHSNYFDKSGEANPEEALYDLSKATEYSQERWSTYKNTIAEFNDSQSKVIAIAGFEMTWSGGPGHMNTFVTEGIVSRNNTTLNNKTADAGMRAYYDLLSQPEGVDSITQFNHPGSTFGNFTDFSYWSPEVDSRIYLVEVGNGEGQIGSSGYYPSYEQYTLALDKGWHLAPTNNQDNHKGKWGNANDARDVVLAETFTEEAIYDAIRNYRVYSTEDKNLEIGYMVNDLPMGTIIETVPDKLSFEVTVMDPDDTDSIAKVELIVNSGKVAYTWDDPDELATGILTAELTPEYSYYYVRVTQADGDLAVTAPVWVGDSLMLGISGVSASTSTPVTGEAVSINTQLYNSEDSDALVKSVTYTTNGSQVLWVDTTTRTLTAGGTLDLTWDYTPDAAKLSTITVTVVMELESKEYMFSSSVELDVQDAASLTYIGVDASHSNEYVSGYNKDLMNNFTTLANQSAIRVELLTSSEALIAACGDTEKYTAIVLNTPSRRLSEAKDYSEEELAALTAFHNSGGALIITGSGDSNDKAEPHVAATQNRVLEALGSSLRLADDGTYEDASFSLSLNAYGENALTAGLTDADLFSYYGGSSVYAVDGDGAVSTVLPDTVSPVLYANSITISKDADSDGLGGDTVKYPYAEGDERLLVMAMEQQEGKGMILVSGSAFMNDYDLKIPAENANNTFCENLFEVLNPAEITPISEVKSQSELGYKYTIQGVVTSNASGYDKETAFFDCIYVQDETGGINIFPVDGSYKLGDVVRISGTTSAYQGEIQLSVSSIEKVGEAEPVAPTVITAAQLNSRSVEGMLVTVKGSVVNITMANGLVESIYVQDSSGEVARVFIDGYITAEKAIENLATGCSIEATGLASYDDTYAIAYDSYARIRVRDRDEIVCTSGGGSVPVGCYHRQTEIRNAKAATCTEDGYTGDTYCKSCGARIAKGTVIPATGHSYVNGVCTVCGDTQVTAFTDLDPNAWYYEHVAYVLEADLMKGVGGNSFAPDLTMTRAQLATILYRYLDVDESKLEGLENPFTDLKDEWYTDAAIYLASIGVINGTSAITFSPDAVITREEMMTMLYRMSDTKTESDGSSHLDAFADSGEISSFAVDAMDWAVENGLINGLGDGTLAPQGLSTRAQAAKVIHCFILLENAE</sequence>
<comment type="caution">
    <text evidence="4">The sequence shown here is derived from an EMBL/GenBank/DDBJ whole genome shotgun (WGS) entry which is preliminary data.</text>
</comment>
<feature type="domain" description="SLH" evidence="3">
    <location>
        <begin position="2122"/>
        <end position="2185"/>
    </location>
</feature>
<evidence type="ECO:0000256" key="1">
    <source>
        <dbReference type="ARBA" id="ARBA00022737"/>
    </source>
</evidence>
<feature type="domain" description="SLH" evidence="3">
    <location>
        <begin position="2186"/>
        <end position="2247"/>
    </location>
</feature>